<dbReference type="Proteomes" id="UP000189981">
    <property type="component" value="Unassembled WGS sequence"/>
</dbReference>
<dbReference type="STRING" id="572036.SAMN05661099_0500"/>
<accession>A0A1T5AAC7</accession>
<evidence type="ECO:0000256" key="3">
    <source>
        <dbReference type="ARBA" id="ARBA00022723"/>
    </source>
</evidence>
<comment type="cofactor">
    <cofactor evidence="1">
        <name>Ca(2+)</name>
        <dbReference type="ChEBI" id="CHEBI:29108"/>
    </cofactor>
</comment>
<evidence type="ECO:0000313" key="8">
    <source>
        <dbReference type="EMBL" id="SKB31855.1"/>
    </source>
</evidence>
<organism evidence="8 9">
    <name type="scientific">Daejeonella lutea</name>
    <dbReference type="NCBI Taxonomy" id="572036"/>
    <lineage>
        <taxon>Bacteria</taxon>
        <taxon>Pseudomonadati</taxon>
        <taxon>Bacteroidota</taxon>
        <taxon>Sphingobacteriia</taxon>
        <taxon>Sphingobacteriales</taxon>
        <taxon>Sphingobacteriaceae</taxon>
        <taxon>Daejeonella</taxon>
    </lineage>
</organism>
<dbReference type="EMBL" id="FUYR01000001">
    <property type="protein sequence ID" value="SKB31855.1"/>
    <property type="molecule type" value="Genomic_DNA"/>
</dbReference>
<name>A0A1T5AAC7_9SPHI</name>
<keyword evidence="6" id="KW-0106">Calcium</keyword>
<comment type="similarity">
    <text evidence="2">Belongs to the sulfatase family.</text>
</comment>
<dbReference type="PANTHER" id="PTHR45953:SF1">
    <property type="entry name" value="IDURONATE 2-SULFATASE"/>
    <property type="match status" value="1"/>
</dbReference>
<evidence type="ECO:0000256" key="6">
    <source>
        <dbReference type="ARBA" id="ARBA00022837"/>
    </source>
</evidence>
<sequence length="525" mass="59291">MNSNLMIAKLTLMKIFLLATMSLLLSLKGSAQTNRSVKPNVLFISVDDLNDWINPAAFGGMPGLKTPNFDRLAKMSMSFTNAHVPSPACAPSRAAIMTGVHPAKSGITGWKHPEWRKVPALKDVQTIEQFFKDKGYTTLAGGKIYHTLAPPRATVNQSEAKGWDYYYPSLAIPIPFQVRAPLSVIDPKLFVGKQPDYFSWGPIAMGDEYMADYQIVDWANYQLAQKYDKPLFLAVGLTKPHDPWEVPQKYFDMYPLESVPDVKIKQNDLEDAFVHGRRPLHKFILDNNQQKKVVQAYMATISFTDAMLGRLLDAFEKSAYKNNTIIVLWSDHGMHMGEKENWEKFTLWERSTRAPLFVFAPGVTKGGTSTHKPVGIIDLYPTLAELIGEKAPAYVDGESLVPMLKGQNFNHRGVVTGYELKEGPEATGGDAYTIRTDKYRYIYYPFINLEELYDHQTDDNEWENIAYKGSSKKVIADHRRLLLEQVNHLKWPGGNPKGYSITAEGLVRKTEYLPLESMSGNTKFF</sequence>
<dbReference type="RefSeq" id="WP_079701059.1">
    <property type="nucleotide sequence ID" value="NZ_FUYR01000001.1"/>
</dbReference>
<dbReference type="GO" id="GO:0004423">
    <property type="term" value="F:iduronate-2-sulfatase activity"/>
    <property type="evidence" value="ECO:0007669"/>
    <property type="project" value="InterPro"/>
</dbReference>
<dbReference type="SUPFAM" id="SSF53649">
    <property type="entry name" value="Alkaline phosphatase-like"/>
    <property type="match status" value="1"/>
</dbReference>
<proteinExistence type="inferred from homology"/>
<dbReference type="InterPro" id="IPR000917">
    <property type="entry name" value="Sulfatase_N"/>
</dbReference>
<keyword evidence="4" id="KW-0732">Signal</keyword>
<evidence type="ECO:0000256" key="5">
    <source>
        <dbReference type="ARBA" id="ARBA00022801"/>
    </source>
</evidence>
<gene>
    <name evidence="8" type="ORF">SAMN05661099_0500</name>
</gene>
<dbReference type="GO" id="GO:0005737">
    <property type="term" value="C:cytoplasm"/>
    <property type="evidence" value="ECO:0007669"/>
    <property type="project" value="TreeGrafter"/>
</dbReference>
<keyword evidence="3" id="KW-0479">Metal-binding</keyword>
<dbReference type="CDD" id="cd16030">
    <property type="entry name" value="iduronate-2-sulfatase"/>
    <property type="match status" value="1"/>
</dbReference>
<dbReference type="InterPro" id="IPR017850">
    <property type="entry name" value="Alkaline_phosphatase_core_sf"/>
</dbReference>
<dbReference type="PANTHER" id="PTHR45953">
    <property type="entry name" value="IDURONATE 2-SULFATASE"/>
    <property type="match status" value="1"/>
</dbReference>
<evidence type="ECO:0000256" key="2">
    <source>
        <dbReference type="ARBA" id="ARBA00008779"/>
    </source>
</evidence>
<dbReference type="OrthoDB" id="9789742at2"/>
<evidence type="ECO:0000313" key="9">
    <source>
        <dbReference type="Proteomes" id="UP000189981"/>
    </source>
</evidence>
<dbReference type="GO" id="GO:0046872">
    <property type="term" value="F:metal ion binding"/>
    <property type="evidence" value="ECO:0007669"/>
    <property type="project" value="UniProtKB-KW"/>
</dbReference>
<dbReference type="Gene3D" id="3.40.720.10">
    <property type="entry name" value="Alkaline Phosphatase, subunit A"/>
    <property type="match status" value="1"/>
</dbReference>
<keyword evidence="9" id="KW-1185">Reference proteome</keyword>
<dbReference type="AlphaFoldDB" id="A0A1T5AAC7"/>
<feature type="domain" description="Sulfatase N-terminal" evidence="7">
    <location>
        <begin position="39"/>
        <end position="388"/>
    </location>
</feature>
<reference evidence="9" key="1">
    <citation type="submission" date="2017-02" db="EMBL/GenBank/DDBJ databases">
        <authorList>
            <person name="Varghese N."/>
            <person name="Submissions S."/>
        </authorList>
    </citation>
    <scope>NUCLEOTIDE SEQUENCE [LARGE SCALE GENOMIC DNA]</scope>
    <source>
        <strain evidence="9">DSM 22385</strain>
    </source>
</reference>
<evidence type="ECO:0000256" key="4">
    <source>
        <dbReference type="ARBA" id="ARBA00022729"/>
    </source>
</evidence>
<keyword evidence="5" id="KW-0378">Hydrolase</keyword>
<evidence type="ECO:0000256" key="1">
    <source>
        <dbReference type="ARBA" id="ARBA00001913"/>
    </source>
</evidence>
<protein>
    <submittedName>
        <fullName evidence="8">Arylsulfatase A</fullName>
    </submittedName>
</protein>
<evidence type="ECO:0000259" key="7">
    <source>
        <dbReference type="Pfam" id="PF00884"/>
    </source>
</evidence>
<dbReference type="Pfam" id="PF00884">
    <property type="entry name" value="Sulfatase"/>
    <property type="match status" value="1"/>
</dbReference>
<dbReference type="InterPro" id="IPR035874">
    <property type="entry name" value="IDS"/>
</dbReference>